<organism evidence="17 18">
    <name type="scientific">Morella rubra</name>
    <name type="common">Chinese bayberry</name>
    <dbReference type="NCBI Taxonomy" id="262757"/>
    <lineage>
        <taxon>Eukaryota</taxon>
        <taxon>Viridiplantae</taxon>
        <taxon>Streptophyta</taxon>
        <taxon>Embryophyta</taxon>
        <taxon>Tracheophyta</taxon>
        <taxon>Spermatophyta</taxon>
        <taxon>Magnoliopsida</taxon>
        <taxon>eudicotyledons</taxon>
        <taxon>Gunneridae</taxon>
        <taxon>Pentapetalae</taxon>
        <taxon>rosids</taxon>
        <taxon>fabids</taxon>
        <taxon>Fagales</taxon>
        <taxon>Myricaceae</taxon>
        <taxon>Morella</taxon>
    </lineage>
</organism>
<evidence type="ECO:0000256" key="5">
    <source>
        <dbReference type="ARBA" id="ARBA00022679"/>
    </source>
</evidence>
<dbReference type="PANTHER" id="PTHR46279">
    <property type="entry name" value="RING/U-BOX SUPERFAMILY PROTEIN"/>
    <property type="match status" value="1"/>
</dbReference>
<keyword evidence="8 15" id="KW-0732">Signal</keyword>
<dbReference type="EMBL" id="RXIC02000025">
    <property type="protein sequence ID" value="KAB1205154.1"/>
    <property type="molecule type" value="Genomic_DNA"/>
</dbReference>
<evidence type="ECO:0000259" key="16">
    <source>
        <dbReference type="Pfam" id="PF13947"/>
    </source>
</evidence>
<evidence type="ECO:0000256" key="7">
    <source>
        <dbReference type="ARBA" id="ARBA00022723"/>
    </source>
</evidence>
<dbReference type="GO" id="GO:0016020">
    <property type="term" value="C:membrane"/>
    <property type="evidence" value="ECO:0007669"/>
    <property type="project" value="UniProtKB-SubCell"/>
</dbReference>
<feature type="signal peptide" evidence="15">
    <location>
        <begin position="1"/>
        <end position="17"/>
    </location>
</feature>
<comment type="subcellular location">
    <subcellularLocation>
        <location evidence="2">Membrane</location>
        <topology evidence="2">Single-pass membrane protein</topology>
    </subcellularLocation>
</comment>
<keyword evidence="11" id="KW-0862">Zinc</keyword>
<protein>
    <recommendedName>
        <fullName evidence="4">RING-type E3 ubiquitin transferase</fullName>
        <ecNumber evidence="4">2.3.2.27</ecNumber>
    </recommendedName>
</protein>
<evidence type="ECO:0000256" key="3">
    <source>
        <dbReference type="ARBA" id="ARBA00004906"/>
    </source>
</evidence>
<dbReference type="GO" id="GO:0030247">
    <property type="term" value="F:polysaccharide binding"/>
    <property type="evidence" value="ECO:0007669"/>
    <property type="project" value="InterPro"/>
</dbReference>
<comment type="caution">
    <text evidence="17">The sequence shown here is derived from an EMBL/GenBank/DDBJ whole genome shotgun (WGS) entry which is preliminary data.</text>
</comment>
<evidence type="ECO:0000256" key="14">
    <source>
        <dbReference type="ARBA" id="ARBA00024209"/>
    </source>
</evidence>
<evidence type="ECO:0000256" key="15">
    <source>
        <dbReference type="SAM" id="SignalP"/>
    </source>
</evidence>
<keyword evidence="7" id="KW-0479">Metal-binding</keyword>
<dbReference type="InterPro" id="IPR046948">
    <property type="entry name" value="ATL20-22-like"/>
</dbReference>
<comment type="similarity">
    <text evidence="14">Belongs to the RING-type zinc finger family. ATL subfamily.</text>
</comment>
<keyword evidence="13" id="KW-0472">Membrane</keyword>
<sequence>MGILYFFFLVFITTCQGEGLSSVSPCGRHGPAIRFPFGVKDTQPEHSGFPGFDLSCTDTKDLVLELPNSVKLYVKKIDYKAQVIHLYDPHHHSLPCQLLRLDLSSSPFKFKEEYYHEEFTLFNCSQTEVYGQISCPSGASGFQVCAFESSTPIFRNDVELNRKWLEGAGGFWNNWKWTLSCKTVFQLSGLALGQPGEFLQPSYTPSRKDAQQIEGLTSSSTSTIADQSCWSKKLVLGTVLREAYLGRLYGNLKCYRREILQANWLLLVDLDN</sequence>
<comment type="catalytic activity">
    <reaction evidence="1">
        <text>S-ubiquitinyl-[E2 ubiquitin-conjugating enzyme]-L-cysteine + [acceptor protein]-L-lysine = [E2 ubiquitin-conjugating enzyme]-L-cysteine + N(6)-ubiquitinyl-[acceptor protein]-L-lysine.</text>
        <dbReference type="EC" id="2.3.2.27"/>
    </reaction>
</comment>
<keyword evidence="12" id="KW-1133">Transmembrane helix</keyword>
<reference evidence="17 18" key="1">
    <citation type="journal article" date="2019" name="Plant Biotechnol. J.">
        <title>The red bayberry genome and genetic basis of sex determination.</title>
        <authorList>
            <person name="Jia H.M."/>
            <person name="Jia H.J."/>
            <person name="Cai Q.L."/>
            <person name="Wang Y."/>
            <person name="Zhao H.B."/>
            <person name="Yang W.F."/>
            <person name="Wang G.Y."/>
            <person name="Li Y.H."/>
            <person name="Zhan D.L."/>
            <person name="Shen Y.T."/>
            <person name="Niu Q.F."/>
            <person name="Chang L."/>
            <person name="Qiu J."/>
            <person name="Zhao L."/>
            <person name="Xie H.B."/>
            <person name="Fu W.Y."/>
            <person name="Jin J."/>
            <person name="Li X.W."/>
            <person name="Jiao Y."/>
            <person name="Zhou C.C."/>
            <person name="Tu T."/>
            <person name="Chai C.Y."/>
            <person name="Gao J.L."/>
            <person name="Fan L.J."/>
            <person name="van de Weg E."/>
            <person name="Wang J.Y."/>
            <person name="Gao Z.S."/>
        </authorList>
    </citation>
    <scope>NUCLEOTIDE SEQUENCE [LARGE SCALE GENOMIC DNA]</scope>
    <source>
        <tissue evidence="17">Leaves</tissue>
    </source>
</reference>
<evidence type="ECO:0000313" key="18">
    <source>
        <dbReference type="Proteomes" id="UP000516437"/>
    </source>
</evidence>
<evidence type="ECO:0000256" key="6">
    <source>
        <dbReference type="ARBA" id="ARBA00022692"/>
    </source>
</evidence>
<evidence type="ECO:0000256" key="13">
    <source>
        <dbReference type="ARBA" id="ARBA00023136"/>
    </source>
</evidence>
<keyword evidence="10" id="KW-0833">Ubl conjugation pathway</keyword>
<dbReference type="AlphaFoldDB" id="A0A6A1UXH8"/>
<keyword evidence="18" id="KW-1185">Reference proteome</keyword>
<keyword evidence="9" id="KW-0863">Zinc-finger</keyword>
<evidence type="ECO:0000256" key="4">
    <source>
        <dbReference type="ARBA" id="ARBA00012483"/>
    </source>
</evidence>
<dbReference type="OrthoDB" id="547665at2759"/>
<gene>
    <name evidence="17" type="ORF">CJ030_MR7G016798</name>
</gene>
<accession>A0A6A1UXH8</accession>
<evidence type="ECO:0000256" key="1">
    <source>
        <dbReference type="ARBA" id="ARBA00000900"/>
    </source>
</evidence>
<proteinExistence type="inferred from homology"/>
<evidence type="ECO:0000256" key="8">
    <source>
        <dbReference type="ARBA" id="ARBA00022729"/>
    </source>
</evidence>
<keyword evidence="6" id="KW-0812">Transmembrane</keyword>
<dbReference type="InterPro" id="IPR025287">
    <property type="entry name" value="WAK_GUB"/>
</dbReference>
<evidence type="ECO:0000256" key="9">
    <source>
        <dbReference type="ARBA" id="ARBA00022771"/>
    </source>
</evidence>
<evidence type="ECO:0000256" key="12">
    <source>
        <dbReference type="ARBA" id="ARBA00022989"/>
    </source>
</evidence>
<dbReference type="Proteomes" id="UP000516437">
    <property type="component" value="Chromosome 7"/>
</dbReference>
<name>A0A6A1UXH8_9ROSI</name>
<evidence type="ECO:0000313" key="17">
    <source>
        <dbReference type="EMBL" id="KAB1205154.1"/>
    </source>
</evidence>
<dbReference type="PANTHER" id="PTHR46279:SF9">
    <property type="entry name" value="OS01G0116300 PROTEIN"/>
    <property type="match status" value="1"/>
</dbReference>
<evidence type="ECO:0000256" key="10">
    <source>
        <dbReference type="ARBA" id="ARBA00022786"/>
    </source>
</evidence>
<keyword evidence="5" id="KW-0808">Transferase</keyword>
<feature type="domain" description="Wall-associated receptor kinase galacturonan-binding" evidence="16">
    <location>
        <begin position="24"/>
        <end position="88"/>
    </location>
</feature>
<dbReference type="GO" id="GO:0061630">
    <property type="term" value="F:ubiquitin protein ligase activity"/>
    <property type="evidence" value="ECO:0007669"/>
    <property type="project" value="UniProtKB-EC"/>
</dbReference>
<evidence type="ECO:0000256" key="2">
    <source>
        <dbReference type="ARBA" id="ARBA00004167"/>
    </source>
</evidence>
<evidence type="ECO:0000256" key="11">
    <source>
        <dbReference type="ARBA" id="ARBA00022833"/>
    </source>
</evidence>
<dbReference type="GO" id="GO:0008270">
    <property type="term" value="F:zinc ion binding"/>
    <property type="evidence" value="ECO:0007669"/>
    <property type="project" value="UniProtKB-KW"/>
</dbReference>
<comment type="pathway">
    <text evidence="3">Protein modification; protein ubiquitination.</text>
</comment>
<dbReference type="EC" id="2.3.2.27" evidence="4"/>
<dbReference type="Pfam" id="PF13947">
    <property type="entry name" value="GUB_WAK_bind"/>
    <property type="match status" value="1"/>
</dbReference>
<feature type="chain" id="PRO_5025534911" description="RING-type E3 ubiquitin transferase" evidence="15">
    <location>
        <begin position="18"/>
        <end position="272"/>
    </location>
</feature>